<gene>
    <name evidence="2" type="ORF">CFOL_v3_20776</name>
</gene>
<dbReference type="AlphaFoldDB" id="A0A1Q3CAQ4"/>
<name>A0A1Q3CAQ4_CEPFO</name>
<proteinExistence type="predicted"/>
<keyword evidence="3" id="KW-1185">Reference proteome</keyword>
<dbReference type="InParanoid" id="A0A1Q3CAQ4"/>
<dbReference type="STRING" id="3775.A0A1Q3CAQ4"/>
<reference evidence="3" key="1">
    <citation type="submission" date="2016-04" db="EMBL/GenBank/DDBJ databases">
        <title>Cephalotus genome sequencing.</title>
        <authorList>
            <person name="Fukushima K."/>
            <person name="Hasebe M."/>
            <person name="Fang X."/>
        </authorList>
    </citation>
    <scope>NUCLEOTIDE SEQUENCE [LARGE SCALE GENOMIC DNA]</scope>
    <source>
        <strain evidence="3">cv. St1</strain>
    </source>
</reference>
<evidence type="ECO:0000256" key="1">
    <source>
        <dbReference type="SAM" id="Phobius"/>
    </source>
</evidence>
<keyword evidence="1" id="KW-1133">Transmembrane helix</keyword>
<dbReference type="EMBL" id="BDDD01001600">
    <property type="protein sequence ID" value="GAV77305.1"/>
    <property type="molecule type" value="Genomic_DNA"/>
</dbReference>
<accession>A0A1Q3CAQ4</accession>
<evidence type="ECO:0000313" key="2">
    <source>
        <dbReference type="EMBL" id="GAV77305.1"/>
    </source>
</evidence>
<dbReference type="Proteomes" id="UP000187406">
    <property type="component" value="Unassembled WGS sequence"/>
</dbReference>
<feature type="transmembrane region" description="Helical" evidence="1">
    <location>
        <begin position="20"/>
        <end position="41"/>
    </location>
</feature>
<keyword evidence="1" id="KW-0812">Transmembrane</keyword>
<protein>
    <submittedName>
        <fullName evidence="2">Uncharacterized protein</fullName>
    </submittedName>
</protein>
<evidence type="ECO:0000313" key="3">
    <source>
        <dbReference type="Proteomes" id="UP000187406"/>
    </source>
</evidence>
<dbReference type="OrthoDB" id="1652385at2759"/>
<sequence>MFFGILTSRYAENDFLKLLPTLFISFATMIVAFSAALFVMLEGFSWIENHSTED</sequence>
<comment type="caution">
    <text evidence="2">The sequence shown here is derived from an EMBL/GenBank/DDBJ whole genome shotgun (WGS) entry which is preliminary data.</text>
</comment>
<keyword evidence="1" id="KW-0472">Membrane</keyword>
<organism evidence="2 3">
    <name type="scientific">Cephalotus follicularis</name>
    <name type="common">Albany pitcher plant</name>
    <dbReference type="NCBI Taxonomy" id="3775"/>
    <lineage>
        <taxon>Eukaryota</taxon>
        <taxon>Viridiplantae</taxon>
        <taxon>Streptophyta</taxon>
        <taxon>Embryophyta</taxon>
        <taxon>Tracheophyta</taxon>
        <taxon>Spermatophyta</taxon>
        <taxon>Magnoliopsida</taxon>
        <taxon>eudicotyledons</taxon>
        <taxon>Gunneridae</taxon>
        <taxon>Pentapetalae</taxon>
        <taxon>rosids</taxon>
        <taxon>fabids</taxon>
        <taxon>Oxalidales</taxon>
        <taxon>Cephalotaceae</taxon>
        <taxon>Cephalotus</taxon>
    </lineage>
</organism>